<evidence type="ECO:0000259" key="1">
    <source>
        <dbReference type="Pfam" id="PF07727"/>
    </source>
</evidence>
<evidence type="ECO:0000313" key="3">
    <source>
        <dbReference type="Proteomes" id="UP000053097"/>
    </source>
</evidence>
<feature type="domain" description="Reverse transcriptase Ty1/copia-type" evidence="1">
    <location>
        <begin position="1"/>
        <end position="46"/>
    </location>
</feature>
<accession>A0A026X266</accession>
<organism evidence="2 3">
    <name type="scientific">Ooceraea biroi</name>
    <name type="common">Clonal raider ant</name>
    <name type="synonym">Cerapachys biroi</name>
    <dbReference type="NCBI Taxonomy" id="2015173"/>
    <lineage>
        <taxon>Eukaryota</taxon>
        <taxon>Metazoa</taxon>
        <taxon>Ecdysozoa</taxon>
        <taxon>Arthropoda</taxon>
        <taxon>Hexapoda</taxon>
        <taxon>Insecta</taxon>
        <taxon>Pterygota</taxon>
        <taxon>Neoptera</taxon>
        <taxon>Endopterygota</taxon>
        <taxon>Hymenoptera</taxon>
        <taxon>Apocrita</taxon>
        <taxon>Aculeata</taxon>
        <taxon>Formicoidea</taxon>
        <taxon>Formicidae</taxon>
        <taxon>Dorylinae</taxon>
        <taxon>Ooceraea</taxon>
    </lineage>
</organism>
<reference evidence="2 3" key="1">
    <citation type="journal article" date="2014" name="Curr. Biol.">
        <title>The genome of the clonal raider ant Cerapachys biroi.</title>
        <authorList>
            <person name="Oxley P.R."/>
            <person name="Ji L."/>
            <person name="Fetter-Pruneda I."/>
            <person name="McKenzie S.K."/>
            <person name="Li C."/>
            <person name="Hu H."/>
            <person name="Zhang G."/>
            <person name="Kronauer D.J."/>
        </authorList>
    </citation>
    <scope>NUCLEOTIDE SEQUENCE [LARGE SCALE GENOMIC DNA]</scope>
</reference>
<gene>
    <name evidence="2" type="ORF">X777_03740</name>
</gene>
<evidence type="ECO:0000313" key="2">
    <source>
        <dbReference type="EMBL" id="EZA62133.1"/>
    </source>
</evidence>
<dbReference type="Pfam" id="PF07727">
    <property type="entry name" value="RVT_2"/>
    <property type="match status" value="1"/>
</dbReference>
<name>A0A026X266_OOCBI</name>
<keyword evidence="3" id="KW-1185">Reference proteome</keyword>
<protein>
    <recommendedName>
        <fullName evidence="1">Reverse transcriptase Ty1/copia-type domain-containing protein</fullName>
    </recommendedName>
</protein>
<dbReference type="STRING" id="2015173.A0A026X266"/>
<proteinExistence type="predicted"/>
<dbReference type="EMBL" id="KK107030">
    <property type="protein sequence ID" value="EZA62133.1"/>
    <property type="molecule type" value="Genomic_DNA"/>
</dbReference>
<sequence length="125" mass="14696">MLFALAAHNNWNYIKFDIKAAFLYGELEEEVFMYLPEGYEETTEKCIFRRKDNSALLAIHVDDGIFFGKNIQDLKDLLQKLRGAFEVTFNNNPTPEDMRERIQRACTAITPEYLKNVKQSFIHRI</sequence>
<dbReference type="InterPro" id="IPR013103">
    <property type="entry name" value="RVT_2"/>
</dbReference>
<dbReference type="AlphaFoldDB" id="A0A026X266"/>
<dbReference type="Proteomes" id="UP000053097">
    <property type="component" value="Unassembled WGS sequence"/>
</dbReference>